<dbReference type="EMBL" id="KZ819664">
    <property type="protein sequence ID" value="PWN28849.1"/>
    <property type="molecule type" value="Genomic_DNA"/>
</dbReference>
<name>A0A316UU86_9BASI</name>
<dbReference type="InterPro" id="IPR038584">
    <property type="entry name" value="Ribosomal_bL33_sf"/>
</dbReference>
<evidence type="ECO:0000313" key="7">
    <source>
        <dbReference type="EMBL" id="PWN28849.1"/>
    </source>
</evidence>
<keyword evidence="8" id="KW-1185">Reference proteome</keyword>
<protein>
    <recommendedName>
        <fullName evidence="6">Large ribosomal subunit protein bL33m</fullName>
    </recommendedName>
</protein>
<dbReference type="InterPro" id="IPR001705">
    <property type="entry name" value="Ribosomal_bL33"/>
</dbReference>
<dbReference type="SUPFAM" id="SSF57829">
    <property type="entry name" value="Zn-binding ribosomal proteins"/>
    <property type="match status" value="1"/>
</dbReference>
<dbReference type="STRING" id="1569628.A0A316UU86"/>
<comment type="subcellular location">
    <subcellularLocation>
        <location evidence="1">Mitochondrion</location>
    </subcellularLocation>
</comment>
<reference evidence="7 8" key="1">
    <citation type="journal article" date="2018" name="Mol. Biol. Evol.">
        <title>Broad Genomic Sampling Reveals a Smut Pathogenic Ancestry of the Fungal Clade Ustilaginomycotina.</title>
        <authorList>
            <person name="Kijpornyongpan T."/>
            <person name="Mondo S.J."/>
            <person name="Barry K."/>
            <person name="Sandor L."/>
            <person name="Lee J."/>
            <person name="Lipzen A."/>
            <person name="Pangilinan J."/>
            <person name="LaButti K."/>
            <person name="Hainaut M."/>
            <person name="Henrissat B."/>
            <person name="Grigoriev I.V."/>
            <person name="Spatafora J.W."/>
            <person name="Aime M.C."/>
        </authorList>
    </citation>
    <scope>NUCLEOTIDE SEQUENCE [LARGE SCALE GENOMIC DNA]</scope>
    <source>
        <strain evidence="7 8">MCA 5214</strain>
    </source>
</reference>
<comment type="similarity">
    <text evidence="2">Belongs to the bacterial ribosomal protein bL33 family.</text>
</comment>
<dbReference type="NCBIfam" id="TIGR01023">
    <property type="entry name" value="rpmG_bact"/>
    <property type="match status" value="1"/>
</dbReference>
<dbReference type="RefSeq" id="XP_025363461.1">
    <property type="nucleotide sequence ID" value="XM_025508125.1"/>
</dbReference>
<dbReference type="PANTHER" id="PTHR47037:SF1">
    <property type="entry name" value="LARGE RIBOSOMAL SUBUNIT PROTEIN BL33M"/>
    <property type="match status" value="1"/>
</dbReference>
<evidence type="ECO:0000256" key="6">
    <source>
        <dbReference type="ARBA" id="ARBA00035275"/>
    </source>
</evidence>
<evidence type="ECO:0000256" key="1">
    <source>
        <dbReference type="ARBA" id="ARBA00004173"/>
    </source>
</evidence>
<dbReference type="OrthoDB" id="275534at2759"/>
<keyword evidence="4" id="KW-0496">Mitochondrion</keyword>
<keyword evidence="3 7" id="KW-0689">Ribosomal protein</keyword>
<evidence type="ECO:0000256" key="5">
    <source>
        <dbReference type="ARBA" id="ARBA00023274"/>
    </source>
</evidence>
<accession>A0A316UU86</accession>
<dbReference type="Proteomes" id="UP000245884">
    <property type="component" value="Unassembled WGS sequence"/>
</dbReference>
<dbReference type="GO" id="GO:1990904">
    <property type="term" value="C:ribonucleoprotein complex"/>
    <property type="evidence" value="ECO:0007669"/>
    <property type="project" value="UniProtKB-KW"/>
</dbReference>
<sequence>MAASSRSRIVIARLFSTAGTGYAYTTVRPRIAEKLVLRKYDPIVKRHVLFRERGSSKS</sequence>
<proteinExistence type="inferred from homology"/>
<keyword evidence="5" id="KW-0687">Ribonucleoprotein</keyword>
<dbReference type="Pfam" id="PF00471">
    <property type="entry name" value="Ribosomal_L33"/>
    <property type="match status" value="1"/>
</dbReference>
<dbReference type="GO" id="GO:0005840">
    <property type="term" value="C:ribosome"/>
    <property type="evidence" value="ECO:0007669"/>
    <property type="project" value="UniProtKB-KW"/>
</dbReference>
<dbReference type="AlphaFoldDB" id="A0A316UU86"/>
<organism evidence="7 8">
    <name type="scientific">Jaminaea rosea</name>
    <dbReference type="NCBI Taxonomy" id="1569628"/>
    <lineage>
        <taxon>Eukaryota</taxon>
        <taxon>Fungi</taxon>
        <taxon>Dikarya</taxon>
        <taxon>Basidiomycota</taxon>
        <taxon>Ustilaginomycotina</taxon>
        <taxon>Exobasidiomycetes</taxon>
        <taxon>Microstromatales</taxon>
        <taxon>Microstromatales incertae sedis</taxon>
        <taxon>Jaminaea</taxon>
    </lineage>
</organism>
<dbReference type="PANTHER" id="PTHR47037">
    <property type="entry name" value="39S RIBOSOMAL PROTEIN L33, MITOCHONDRIAL"/>
    <property type="match status" value="1"/>
</dbReference>
<evidence type="ECO:0000313" key="8">
    <source>
        <dbReference type="Proteomes" id="UP000245884"/>
    </source>
</evidence>
<dbReference type="InterPro" id="IPR052008">
    <property type="entry name" value="Mitoribosomal_protein_bL33"/>
</dbReference>
<dbReference type="Gene3D" id="2.20.28.120">
    <property type="entry name" value="Ribosomal protein L33"/>
    <property type="match status" value="1"/>
</dbReference>
<gene>
    <name evidence="7" type="ORF">BDZ90DRAFT_258922</name>
</gene>
<evidence type="ECO:0000256" key="3">
    <source>
        <dbReference type="ARBA" id="ARBA00022980"/>
    </source>
</evidence>
<dbReference type="GO" id="GO:0005739">
    <property type="term" value="C:mitochondrion"/>
    <property type="evidence" value="ECO:0007669"/>
    <property type="project" value="UniProtKB-SubCell"/>
</dbReference>
<evidence type="ECO:0000256" key="4">
    <source>
        <dbReference type="ARBA" id="ARBA00023128"/>
    </source>
</evidence>
<dbReference type="GeneID" id="37029948"/>
<dbReference type="InterPro" id="IPR011332">
    <property type="entry name" value="Ribosomal_zn-bd"/>
</dbReference>
<dbReference type="GO" id="GO:0006412">
    <property type="term" value="P:translation"/>
    <property type="evidence" value="ECO:0007669"/>
    <property type="project" value="InterPro"/>
</dbReference>
<dbReference type="GO" id="GO:0003735">
    <property type="term" value="F:structural constituent of ribosome"/>
    <property type="evidence" value="ECO:0007669"/>
    <property type="project" value="InterPro"/>
</dbReference>
<evidence type="ECO:0000256" key="2">
    <source>
        <dbReference type="ARBA" id="ARBA00007596"/>
    </source>
</evidence>